<dbReference type="Pfam" id="PF00009">
    <property type="entry name" value="GTP_EFTU"/>
    <property type="match status" value="1"/>
</dbReference>
<keyword evidence="6 8" id="KW-0342">GTP-binding</keyword>
<evidence type="ECO:0000256" key="2">
    <source>
        <dbReference type="ARBA" id="ARBA00020675"/>
    </source>
</evidence>
<keyword evidence="8" id="KW-0963">Cytoplasm</keyword>
<dbReference type="InterPro" id="IPR000178">
    <property type="entry name" value="TF_IF2_bacterial-like"/>
</dbReference>
<dbReference type="GO" id="GO:0005829">
    <property type="term" value="C:cytosol"/>
    <property type="evidence" value="ECO:0007669"/>
    <property type="project" value="TreeGrafter"/>
</dbReference>
<dbReference type="Gene3D" id="1.10.10.2480">
    <property type="match status" value="1"/>
</dbReference>
<dbReference type="GO" id="GO:0003924">
    <property type="term" value="F:GTPase activity"/>
    <property type="evidence" value="ECO:0007669"/>
    <property type="project" value="UniProtKB-UniRule"/>
</dbReference>
<reference evidence="13" key="1">
    <citation type="submission" date="2021-04" db="EMBL/GenBank/DDBJ databases">
        <title>A novel Synergistetes isolate from a pyrite-forming mixed culture.</title>
        <authorList>
            <person name="Bunk B."/>
            <person name="Sproer C."/>
            <person name="Spring S."/>
            <person name="Pester M."/>
        </authorList>
    </citation>
    <scope>NUCLEOTIDE SEQUENCE [LARGE SCALE GENOMIC DNA]</scope>
    <source>
        <strain evidence="13">J.5.4.2-T.3.5.2</strain>
    </source>
</reference>
<dbReference type="NCBIfam" id="TIGR00487">
    <property type="entry name" value="IF-2"/>
    <property type="match status" value="1"/>
</dbReference>
<dbReference type="InterPro" id="IPR053905">
    <property type="entry name" value="EF-G-like_DII"/>
</dbReference>
<evidence type="ECO:0000256" key="3">
    <source>
        <dbReference type="ARBA" id="ARBA00022540"/>
    </source>
</evidence>
<dbReference type="FunFam" id="2.40.30.10:FF:000054">
    <property type="entry name" value="Translation initiation factor IF-2"/>
    <property type="match status" value="1"/>
</dbReference>
<evidence type="ECO:0000256" key="5">
    <source>
        <dbReference type="ARBA" id="ARBA00022917"/>
    </source>
</evidence>
<protein>
    <recommendedName>
        <fullName evidence="2 8">Translation initiation factor IF-2</fullName>
    </recommendedName>
</protein>
<dbReference type="SUPFAM" id="SSF50447">
    <property type="entry name" value="Translation proteins"/>
    <property type="match status" value="2"/>
</dbReference>
<feature type="region of interest" description="G-domain" evidence="8">
    <location>
        <begin position="153"/>
        <end position="301"/>
    </location>
</feature>
<dbReference type="InterPro" id="IPR044145">
    <property type="entry name" value="IF2_II"/>
</dbReference>
<gene>
    <name evidence="8 12" type="primary">infB</name>
    <name evidence="12" type="ORF">KAR29_07240</name>
</gene>
<dbReference type="FunFam" id="3.40.50.300:FF:000019">
    <property type="entry name" value="Translation initiation factor IF-2"/>
    <property type="match status" value="1"/>
</dbReference>
<keyword evidence="4 8" id="KW-0547">Nucleotide-binding</keyword>
<feature type="binding site" evidence="8">
    <location>
        <begin position="159"/>
        <end position="166"/>
    </location>
    <ligand>
        <name>GTP</name>
        <dbReference type="ChEBI" id="CHEBI:37565"/>
    </ligand>
</feature>
<dbReference type="InterPro" id="IPR005225">
    <property type="entry name" value="Small_GTP-bd"/>
</dbReference>
<dbReference type="KEGG" id="aram:KAR29_07240"/>
<dbReference type="PANTHER" id="PTHR43381:SF5">
    <property type="entry name" value="TR-TYPE G DOMAIN-CONTAINING PROTEIN"/>
    <property type="match status" value="1"/>
</dbReference>
<dbReference type="Gene3D" id="3.40.50.10050">
    <property type="entry name" value="Translation initiation factor IF- 2, domain 3"/>
    <property type="match status" value="1"/>
</dbReference>
<dbReference type="PROSITE" id="PS01176">
    <property type="entry name" value="IF2"/>
    <property type="match status" value="1"/>
</dbReference>
<dbReference type="SUPFAM" id="SSF52540">
    <property type="entry name" value="P-loop containing nucleoside triphosphate hydrolases"/>
    <property type="match status" value="1"/>
</dbReference>
<organism evidence="12 13">
    <name type="scientific">Aminithiophilus ramosus</name>
    <dbReference type="NCBI Taxonomy" id="3029084"/>
    <lineage>
        <taxon>Bacteria</taxon>
        <taxon>Thermotogati</taxon>
        <taxon>Synergistota</taxon>
        <taxon>Synergistia</taxon>
        <taxon>Synergistales</taxon>
        <taxon>Aminithiophilaceae</taxon>
        <taxon>Aminithiophilus</taxon>
    </lineage>
</organism>
<evidence type="ECO:0000256" key="6">
    <source>
        <dbReference type="ARBA" id="ARBA00023134"/>
    </source>
</evidence>
<dbReference type="FunFam" id="3.40.50.10050:FF:000001">
    <property type="entry name" value="Translation initiation factor IF-2"/>
    <property type="match status" value="1"/>
</dbReference>
<keyword evidence="3 8" id="KW-0396">Initiation factor</keyword>
<evidence type="ECO:0000259" key="11">
    <source>
        <dbReference type="PROSITE" id="PS51722"/>
    </source>
</evidence>
<feature type="domain" description="Tr-type G" evidence="11">
    <location>
        <begin position="150"/>
        <end position="319"/>
    </location>
</feature>
<dbReference type="PROSITE" id="PS51722">
    <property type="entry name" value="G_TR_2"/>
    <property type="match status" value="1"/>
</dbReference>
<evidence type="ECO:0000256" key="7">
    <source>
        <dbReference type="ARBA" id="ARBA00025162"/>
    </source>
</evidence>
<comment type="similarity">
    <text evidence="1 8 9">Belongs to the TRAFAC class translation factor GTPase superfamily. Classic translation factor GTPase family. IF-2 subfamily.</text>
</comment>
<dbReference type="InterPro" id="IPR009000">
    <property type="entry name" value="Transl_B-barrel_sf"/>
</dbReference>
<dbReference type="FunFam" id="2.40.30.10:FF:000008">
    <property type="entry name" value="Translation initiation factor IF-2"/>
    <property type="match status" value="1"/>
</dbReference>
<dbReference type="GO" id="GO:0003743">
    <property type="term" value="F:translation initiation factor activity"/>
    <property type="evidence" value="ECO:0007669"/>
    <property type="project" value="UniProtKB-UniRule"/>
</dbReference>
<keyword evidence="13" id="KW-1185">Reference proteome</keyword>
<dbReference type="SUPFAM" id="SSF52156">
    <property type="entry name" value="Initiation factor IF2/eIF5b, domain 3"/>
    <property type="match status" value="1"/>
</dbReference>
<accession>A0A9Q7A4B8</accession>
<feature type="region of interest" description="Disordered" evidence="10">
    <location>
        <begin position="131"/>
        <end position="150"/>
    </location>
</feature>
<dbReference type="CDD" id="cd03692">
    <property type="entry name" value="mtIF2_IVc"/>
    <property type="match status" value="1"/>
</dbReference>
<evidence type="ECO:0000256" key="1">
    <source>
        <dbReference type="ARBA" id="ARBA00007733"/>
    </source>
</evidence>
<dbReference type="Pfam" id="PF04760">
    <property type="entry name" value="IF2_N"/>
    <property type="match status" value="1"/>
</dbReference>
<evidence type="ECO:0000313" key="12">
    <source>
        <dbReference type="EMBL" id="QTX31201.1"/>
    </source>
</evidence>
<dbReference type="Proteomes" id="UP000671879">
    <property type="component" value="Chromosome"/>
</dbReference>
<dbReference type="PANTHER" id="PTHR43381">
    <property type="entry name" value="TRANSLATION INITIATION FACTOR IF-2-RELATED"/>
    <property type="match status" value="1"/>
</dbReference>
<name>A0A9Q7A4B8_9BACT</name>
<dbReference type="CDD" id="cd01887">
    <property type="entry name" value="IF2_eIF5B"/>
    <property type="match status" value="1"/>
</dbReference>
<comment type="function">
    <text evidence="7 8 9">One of the essential components for the initiation of protein synthesis. Protects formylmethionyl-tRNA from spontaneous hydrolysis and promotes its binding to the 30S ribosomal subunits. Also involved in the hydrolysis of GTP during the formation of the 70S ribosomal complex.</text>
</comment>
<dbReference type="InterPro" id="IPR023115">
    <property type="entry name" value="TIF_IF2_dom3"/>
</dbReference>
<feature type="binding site" evidence="8">
    <location>
        <begin position="259"/>
        <end position="262"/>
    </location>
    <ligand>
        <name>GTP</name>
        <dbReference type="ChEBI" id="CHEBI:37565"/>
    </ligand>
</feature>
<feature type="binding site" evidence="8">
    <location>
        <begin position="205"/>
        <end position="209"/>
    </location>
    <ligand>
        <name>GTP</name>
        <dbReference type="ChEBI" id="CHEBI:37565"/>
    </ligand>
</feature>
<comment type="subcellular location">
    <subcellularLocation>
        <location evidence="8">Cytoplasm</location>
    </subcellularLocation>
</comment>
<dbReference type="GO" id="GO:0005525">
    <property type="term" value="F:GTP binding"/>
    <property type="evidence" value="ECO:0007669"/>
    <property type="project" value="UniProtKB-KW"/>
</dbReference>
<evidence type="ECO:0000256" key="9">
    <source>
        <dbReference type="RuleBase" id="RU000644"/>
    </source>
</evidence>
<sequence>MSKIRVYELAKMLDMSNKELMEILESLKVDVKTHMSSIDTETAQLVEDTIKSPKKEVTPPAEEDGAMVCLTVPSGSSVGDVAKVLCVPAGDVVKRLVEAGMMVPAGAPADSAVLEALGVAFGKKLVAASDEQPLAEKNSRPQPKGDNLVERPPIVTVMGHVDHGKTTLLDHIRHTRVADREAGGITQHIGASVVSYNAKRIVFLDTPGHAAFTSMRARGAQVTDIAILVVAADDGVMPQTIEALNHAKAAGVPIIVALNKIDKAGANPDKIRQQLSDQGLVPEEWGGDTIVVEISAKQGIGIDNLLEMILILAEMLELRADPAVEPEGVVVEAELDKGKGPVATVIVRQGTLHRGDIVLTDTTTGRIRAMIDASGNYVDEAGPSMPVELLGLSDVPQPGERFHRVGSEREARGHIADIEELRRRREQENRVKRMTLEELYSQMQQGEVPQLNVVLKCDVQGTAEAIRASLEKLATDEVGISIVHVGVGRISESDVMLAAASNAIIIGFDVRPDANAKKISDSQGVQIRLYRVIYDIIDDVRAALEGMLAPTLREKVIGQVEIRAAFKVPKAGKIAGCYVLDGIVRRNAKVRLVRDGIVYWEGSLSSLKRFKDDVREVAAGYECGMSFTNFQDFSENDIVEVFEIIEEKRSL</sequence>
<dbReference type="CDD" id="cd03702">
    <property type="entry name" value="IF2_mtIF2_II"/>
    <property type="match status" value="1"/>
</dbReference>
<evidence type="ECO:0000313" key="13">
    <source>
        <dbReference type="Proteomes" id="UP000671879"/>
    </source>
</evidence>
<dbReference type="InterPro" id="IPR006847">
    <property type="entry name" value="IF2_N"/>
</dbReference>
<keyword evidence="5 8" id="KW-0648">Protein biosynthesis</keyword>
<dbReference type="EMBL" id="CP072943">
    <property type="protein sequence ID" value="QTX31201.1"/>
    <property type="molecule type" value="Genomic_DNA"/>
</dbReference>
<evidence type="ECO:0000256" key="8">
    <source>
        <dbReference type="HAMAP-Rule" id="MF_00100"/>
    </source>
</evidence>
<dbReference type="InterPro" id="IPR015760">
    <property type="entry name" value="TIF_IF2"/>
</dbReference>
<dbReference type="Pfam" id="PF22042">
    <property type="entry name" value="EF-G_D2"/>
    <property type="match status" value="1"/>
</dbReference>
<dbReference type="Pfam" id="PF11987">
    <property type="entry name" value="IF-2"/>
    <property type="match status" value="1"/>
</dbReference>
<dbReference type="Gene3D" id="3.40.50.300">
    <property type="entry name" value="P-loop containing nucleotide triphosphate hydrolases"/>
    <property type="match status" value="1"/>
</dbReference>
<dbReference type="InterPro" id="IPR036925">
    <property type="entry name" value="TIF_IF2_dom3_sf"/>
</dbReference>
<evidence type="ECO:0000256" key="10">
    <source>
        <dbReference type="SAM" id="MobiDB-lite"/>
    </source>
</evidence>
<dbReference type="InterPro" id="IPR027417">
    <property type="entry name" value="P-loop_NTPase"/>
</dbReference>
<dbReference type="NCBIfam" id="TIGR00231">
    <property type="entry name" value="small_GTP"/>
    <property type="match status" value="1"/>
</dbReference>
<dbReference type="AlphaFoldDB" id="A0A9Q7A4B8"/>
<dbReference type="Gene3D" id="2.40.30.10">
    <property type="entry name" value="Translation factors"/>
    <property type="match status" value="2"/>
</dbReference>
<evidence type="ECO:0000256" key="4">
    <source>
        <dbReference type="ARBA" id="ARBA00022741"/>
    </source>
</evidence>
<dbReference type="InterPro" id="IPR000795">
    <property type="entry name" value="T_Tr_GTP-bd_dom"/>
</dbReference>
<dbReference type="HAMAP" id="MF_00100_B">
    <property type="entry name" value="IF_2_B"/>
    <property type="match status" value="1"/>
</dbReference>
<proteinExistence type="inferred from homology"/>